<feature type="repeat" description="Solcar" evidence="20">
    <location>
        <begin position="211"/>
        <end position="300"/>
    </location>
</feature>
<feature type="repeat" description="Solcar" evidence="20">
    <location>
        <begin position="18"/>
        <end position="109"/>
    </location>
</feature>
<evidence type="ECO:0000256" key="11">
    <source>
        <dbReference type="ARBA" id="ARBA00039747"/>
    </source>
</evidence>
<evidence type="ECO:0000256" key="14">
    <source>
        <dbReference type="ARBA" id="ARBA00047537"/>
    </source>
</evidence>
<dbReference type="InterPro" id="IPR023395">
    <property type="entry name" value="MCP_dom_sf"/>
</dbReference>
<dbReference type="Gene3D" id="1.50.40.10">
    <property type="entry name" value="Mitochondrial carrier domain"/>
    <property type="match status" value="1"/>
</dbReference>
<keyword evidence="8" id="KW-0496">Mitochondrion</keyword>
<evidence type="ECO:0000256" key="21">
    <source>
        <dbReference type="RuleBase" id="RU000488"/>
    </source>
</evidence>
<comment type="catalytic activity">
    <reaction evidence="15">
        <text>citrate(in) + 2-oxoglutarate(out) = citrate(out) + 2-oxoglutarate(in)</text>
        <dbReference type="Rhea" id="RHEA:71763"/>
        <dbReference type="ChEBI" id="CHEBI:16810"/>
        <dbReference type="ChEBI" id="CHEBI:16947"/>
    </reaction>
</comment>
<keyword evidence="6" id="KW-0999">Mitochondrion inner membrane</keyword>
<evidence type="ECO:0000256" key="19">
    <source>
        <dbReference type="ARBA" id="ARBA00048998"/>
    </source>
</evidence>
<evidence type="ECO:0000256" key="7">
    <source>
        <dbReference type="ARBA" id="ARBA00022989"/>
    </source>
</evidence>
<dbReference type="GeneID" id="117565562"/>
<dbReference type="PROSITE" id="PS50920">
    <property type="entry name" value="SOLCAR"/>
    <property type="match status" value="3"/>
</dbReference>
<evidence type="ECO:0000313" key="23">
    <source>
        <dbReference type="RefSeq" id="XP_034100621.2"/>
    </source>
</evidence>
<dbReference type="Proteomes" id="UP000515160">
    <property type="component" value="Chromosome 2L"/>
</dbReference>
<reference evidence="23" key="1">
    <citation type="submission" date="2025-08" db="UniProtKB">
        <authorList>
            <consortium name="RefSeq"/>
        </authorList>
    </citation>
    <scope>IDENTIFICATION</scope>
    <source>
        <strain evidence="23">15112-1751.03</strain>
        <tissue evidence="23">Whole Adult</tissue>
    </source>
</reference>
<evidence type="ECO:0000256" key="8">
    <source>
        <dbReference type="ARBA" id="ARBA00023128"/>
    </source>
</evidence>
<feature type="repeat" description="Solcar" evidence="20">
    <location>
        <begin position="116"/>
        <end position="202"/>
    </location>
</feature>
<evidence type="ECO:0000256" key="16">
    <source>
        <dbReference type="ARBA" id="ARBA00048303"/>
    </source>
</evidence>
<keyword evidence="4 20" id="KW-0812">Transmembrane</keyword>
<evidence type="ECO:0000256" key="17">
    <source>
        <dbReference type="ARBA" id="ARBA00048581"/>
    </source>
</evidence>
<evidence type="ECO:0000256" key="20">
    <source>
        <dbReference type="PROSITE-ProRule" id="PRU00282"/>
    </source>
</evidence>
<evidence type="ECO:0000256" key="4">
    <source>
        <dbReference type="ARBA" id="ARBA00022692"/>
    </source>
</evidence>
<dbReference type="AlphaFoldDB" id="A0A6P8WA94"/>
<comment type="similarity">
    <text evidence="2 21">Belongs to the mitochondrial carrier (TC 2.A.29) family.</text>
</comment>
<evidence type="ECO:0000256" key="9">
    <source>
        <dbReference type="ARBA" id="ARBA00023136"/>
    </source>
</evidence>
<keyword evidence="3 21" id="KW-0813">Transport</keyword>
<protein>
    <recommendedName>
        <fullName evidence="11">Mitochondrial 2-oxodicarboxylate carrier</fullName>
    </recommendedName>
    <alternativeName>
        <fullName evidence="12">Solute carrier family 25 member 21</fullName>
    </alternativeName>
</protein>
<evidence type="ECO:0000256" key="3">
    <source>
        <dbReference type="ARBA" id="ARBA00022448"/>
    </source>
</evidence>
<dbReference type="OrthoDB" id="1924968at2759"/>
<evidence type="ECO:0000256" key="12">
    <source>
        <dbReference type="ARBA" id="ARBA00041874"/>
    </source>
</evidence>
<gene>
    <name evidence="23" type="primary">LOC117565562</name>
</gene>
<sequence length="306" mass="34339">MPIDIRDIEAGPLQTRFKWIKIQLLSGCTSSIVEISLLLPLDVIKTRLQLQKNTLLKGLQHYNGVIDAFVKIYRQEGITAFWRGLIPPLLSDTPRRAIKFMAFEQLKPVLQFGPEPTFITYALAGGIAGTIEAVLQTPFEVVKITQQANRRKRLRTLTVAKDIFKNGGFGFQGFFKGVTATVYRNFIYHVAYLGLYSTGRDITPVSQTDITEFFRKFGLAFISGCIGCFLSIPFDVIKSRIQGPQPVNGEIKYSRVFPTLHTIYREEGIAALFKGITPQLLRTGPGGVILLLGFEYMNELLITKLV</sequence>
<comment type="subcellular location">
    <subcellularLocation>
        <location evidence="1">Mitochondrion inner membrane</location>
        <topology evidence="1">Multi-pass membrane protein</topology>
    </subcellularLocation>
</comment>
<evidence type="ECO:0000256" key="15">
    <source>
        <dbReference type="ARBA" id="ARBA00048003"/>
    </source>
</evidence>
<evidence type="ECO:0000256" key="18">
    <source>
        <dbReference type="ARBA" id="ARBA00048920"/>
    </source>
</evidence>
<dbReference type="InterPro" id="IPR018108">
    <property type="entry name" value="MCP_transmembrane"/>
</dbReference>
<keyword evidence="22" id="KW-1185">Reference proteome</keyword>
<organism evidence="22 23">
    <name type="scientific">Drosophila albomicans</name>
    <name type="common">Fruit fly</name>
    <dbReference type="NCBI Taxonomy" id="7291"/>
    <lineage>
        <taxon>Eukaryota</taxon>
        <taxon>Metazoa</taxon>
        <taxon>Ecdysozoa</taxon>
        <taxon>Arthropoda</taxon>
        <taxon>Hexapoda</taxon>
        <taxon>Insecta</taxon>
        <taxon>Pterygota</taxon>
        <taxon>Neoptera</taxon>
        <taxon>Endopterygota</taxon>
        <taxon>Diptera</taxon>
        <taxon>Brachycera</taxon>
        <taxon>Muscomorpha</taxon>
        <taxon>Ephydroidea</taxon>
        <taxon>Drosophilidae</taxon>
        <taxon>Drosophila</taxon>
    </lineage>
</organism>
<dbReference type="PANTHER" id="PTHR46356">
    <property type="entry name" value="MITOCHONDRIAL 2-OXODICARBOXYLATE CARRIER"/>
    <property type="match status" value="1"/>
</dbReference>
<dbReference type="InterPro" id="IPR051752">
    <property type="entry name" value="Mito_2-oxodicarb_carrier"/>
</dbReference>
<evidence type="ECO:0000256" key="5">
    <source>
        <dbReference type="ARBA" id="ARBA00022737"/>
    </source>
</evidence>
<dbReference type="Pfam" id="PF00153">
    <property type="entry name" value="Mito_carr"/>
    <property type="match status" value="3"/>
</dbReference>
<comment type="catalytic activity">
    <reaction evidence="19">
        <text>hexanedioate(in) + 2-oxoglutarate(out) = hexanedioate(out) + 2-oxoglutarate(in)</text>
        <dbReference type="Rhea" id="RHEA:71743"/>
        <dbReference type="ChEBI" id="CHEBI:16810"/>
        <dbReference type="ChEBI" id="CHEBI:17128"/>
    </reaction>
</comment>
<keyword evidence="9 20" id="KW-0472">Membrane</keyword>
<comment type="catalytic activity">
    <reaction evidence="17">
        <text>2-oxoheptanedioate(in) + 2-oxoglutarate(out) = 2-oxoheptanedioate(out) + 2-oxoglutarate(in)</text>
        <dbReference type="Rhea" id="RHEA:71755"/>
        <dbReference type="ChEBI" id="CHEBI:16810"/>
        <dbReference type="ChEBI" id="CHEBI:72701"/>
    </reaction>
</comment>
<evidence type="ECO:0000256" key="6">
    <source>
        <dbReference type="ARBA" id="ARBA00022792"/>
    </source>
</evidence>
<evidence type="ECO:0000313" key="22">
    <source>
        <dbReference type="Proteomes" id="UP000515160"/>
    </source>
</evidence>
<proteinExistence type="inferred from homology"/>
<evidence type="ECO:0000256" key="1">
    <source>
        <dbReference type="ARBA" id="ARBA00004448"/>
    </source>
</evidence>
<dbReference type="RefSeq" id="XP_034100621.2">
    <property type="nucleotide sequence ID" value="XM_034244730.2"/>
</dbReference>
<name>A0A6P8WA94_DROAB</name>
<comment type="catalytic activity">
    <reaction evidence="18">
        <text>glutarate(in) + 2-oxoglutarate(out) = glutarate(out) + 2-oxoglutarate(in)</text>
        <dbReference type="Rhea" id="RHEA:71751"/>
        <dbReference type="ChEBI" id="CHEBI:16810"/>
        <dbReference type="ChEBI" id="CHEBI:30921"/>
    </reaction>
</comment>
<accession>A0A6P8WA94</accession>
<evidence type="ECO:0000256" key="10">
    <source>
        <dbReference type="ARBA" id="ARBA00036018"/>
    </source>
</evidence>
<dbReference type="SUPFAM" id="SSF103506">
    <property type="entry name" value="Mitochondrial carrier"/>
    <property type="match status" value="1"/>
</dbReference>
<comment type="catalytic activity">
    <reaction evidence="16">
        <text>L-2-aminoadipate(in) + 2-oxoglutarate(out) = L-2-aminoadipate(out) + 2-oxoglutarate(in)</text>
        <dbReference type="Rhea" id="RHEA:71747"/>
        <dbReference type="ChEBI" id="CHEBI:16810"/>
        <dbReference type="ChEBI" id="CHEBI:58672"/>
    </reaction>
</comment>
<dbReference type="GO" id="GO:0005743">
    <property type="term" value="C:mitochondrial inner membrane"/>
    <property type="evidence" value="ECO:0007669"/>
    <property type="project" value="UniProtKB-SubCell"/>
</dbReference>
<comment type="catalytic activity">
    <reaction evidence="10">
        <text>2-oxoadipate(in) + 2-oxoglutarate(out) = 2-oxoadipate(out) + 2-oxoglutarate(in)</text>
        <dbReference type="Rhea" id="RHEA:71739"/>
        <dbReference type="ChEBI" id="CHEBI:16810"/>
        <dbReference type="ChEBI" id="CHEBI:57499"/>
    </reaction>
</comment>
<evidence type="ECO:0000256" key="13">
    <source>
        <dbReference type="ARBA" id="ARBA00046087"/>
    </source>
</evidence>
<comment type="function">
    <text evidence="13">Transports dicarboxylates across the inner membranes of mitochondria by a counter-exchange mechanism. Can transport 2-oxoadipate (2-oxohexanedioate), 2-oxoglutarate, adipate (hexanedioate), glutarate, and to a lesser extent, pimelate (heptanedioate), 2-oxopimelate (2-oxoheptanedioate), 2-aminoadipate (2-aminohexanedioate), oxaloacetate, and citrate. Plays a central role in catabolism of lysine, hydroxylysine, and tryptophan, by transporting common metabolite intermediates (such as 2-oxoadipate) into the mitochondria, where it is converted into acetyl-CoA and can enter the citric acid (TCA) cycle.</text>
</comment>
<keyword evidence="7" id="KW-1133">Transmembrane helix</keyword>
<comment type="catalytic activity">
    <reaction evidence="14">
        <text>heptanedioate(in) + 2-oxoglutarate(out) = heptanedioate(out) + 2-oxoglutarate(in)</text>
        <dbReference type="Rhea" id="RHEA:71759"/>
        <dbReference type="ChEBI" id="CHEBI:16810"/>
        <dbReference type="ChEBI" id="CHEBI:36165"/>
    </reaction>
</comment>
<evidence type="ECO:0000256" key="2">
    <source>
        <dbReference type="ARBA" id="ARBA00006375"/>
    </source>
</evidence>
<keyword evidence="5" id="KW-0677">Repeat</keyword>
<dbReference type="PANTHER" id="PTHR46356:SF1">
    <property type="entry name" value="MITOCHONDRIAL 2-OXODICARBOXYLATE CARRIER"/>
    <property type="match status" value="1"/>
</dbReference>